<name>A0A7C8VFW9_ORBOL</name>
<reference evidence="1 2" key="1">
    <citation type="submission" date="2020-01" db="EMBL/GenBank/DDBJ databases">
        <authorList>
            <person name="Palmer J.M."/>
        </authorList>
    </citation>
    <scope>NUCLEOTIDE SEQUENCE [LARGE SCALE GENOMIC DNA]</scope>
    <source>
        <strain evidence="1 2">TWF970</strain>
    </source>
</reference>
<proteinExistence type="predicted"/>
<dbReference type="EMBL" id="JAABOJ010000016">
    <property type="protein sequence ID" value="KAF3281159.1"/>
    <property type="molecule type" value="Genomic_DNA"/>
</dbReference>
<comment type="caution">
    <text evidence="1">The sequence shown here is derived from an EMBL/GenBank/DDBJ whole genome shotgun (WGS) entry which is preliminary data.</text>
</comment>
<evidence type="ECO:0000313" key="1">
    <source>
        <dbReference type="EMBL" id="KAF3281159.1"/>
    </source>
</evidence>
<gene>
    <name evidence="1" type="ORF">TWF970_002326</name>
</gene>
<accession>A0A7C8VFW9</accession>
<dbReference type="AlphaFoldDB" id="A0A7C8VFW9"/>
<evidence type="ECO:0000313" key="2">
    <source>
        <dbReference type="Proteomes" id="UP000474640"/>
    </source>
</evidence>
<dbReference type="Proteomes" id="UP000474640">
    <property type="component" value="Unassembled WGS sequence"/>
</dbReference>
<protein>
    <submittedName>
        <fullName evidence="1">Uncharacterized protein</fullName>
    </submittedName>
</protein>
<organism evidence="1 2">
    <name type="scientific">Orbilia oligospora</name>
    <name type="common">Nematode-trapping fungus</name>
    <name type="synonym">Arthrobotrys oligospora</name>
    <dbReference type="NCBI Taxonomy" id="2813651"/>
    <lineage>
        <taxon>Eukaryota</taxon>
        <taxon>Fungi</taxon>
        <taxon>Dikarya</taxon>
        <taxon>Ascomycota</taxon>
        <taxon>Pezizomycotina</taxon>
        <taxon>Orbiliomycetes</taxon>
        <taxon>Orbiliales</taxon>
        <taxon>Orbiliaceae</taxon>
        <taxon>Orbilia</taxon>
    </lineage>
</organism>
<sequence>MLCEINCLHLNFRSYLALNLMKRRDEPITYENRRIKTTARGDMVSKEVNFGVDELPDATDYSSIRTLVDANSGVDVLAAERTEILIFIGIDISGSCVFSNLRSVYDDVLQDALDGVWTFYSVKVKSMEDPILSCKPRSRKVFLIIMESLNDGRMAIGFDPEVLVGQALR</sequence>